<name>A0A553N9W8_TIGCA</name>
<gene>
    <name evidence="2" type="ORF">TCAL_16248</name>
</gene>
<keyword evidence="3" id="KW-1185">Reference proteome</keyword>
<reference evidence="2 3" key="1">
    <citation type="journal article" date="2018" name="Nat. Ecol. Evol.">
        <title>Genomic signatures of mitonuclear coevolution across populations of Tigriopus californicus.</title>
        <authorList>
            <person name="Barreto F.S."/>
            <person name="Watson E.T."/>
            <person name="Lima T.G."/>
            <person name="Willett C.S."/>
            <person name="Edmands S."/>
            <person name="Li W."/>
            <person name="Burton R.S."/>
        </authorList>
    </citation>
    <scope>NUCLEOTIDE SEQUENCE [LARGE SCALE GENOMIC DNA]</scope>
    <source>
        <strain evidence="2 3">San Diego</strain>
    </source>
</reference>
<organism evidence="2 3">
    <name type="scientific">Tigriopus californicus</name>
    <name type="common">Marine copepod</name>
    <dbReference type="NCBI Taxonomy" id="6832"/>
    <lineage>
        <taxon>Eukaryota</taxon>
        <taxon>Metazoa</taxon>
        <taxon>Ecdysozoa</taxon>
        <taxon>Arthropoda</taxon>
        <taxon>Crustacea</taxon>
        <taxon>Multicrustacea</taxon>
        <taxon>Hexanauplia</taxon>
        <taxon>Copepoda</taxon>
        <taxon>Harpacticoida</taxon>
        <taxon>Harpacticidae</taxon>
        <taxon>Tigriopus</taxon>
    </lineage>
</organism>
<proteinExistence type="predicted"/>
<feature type="signal peptide" evidence="1">
    <location>
        <begin position="1"/>
        <end position="27"/>
    </location>
</feature>
<comment type="caution">
    <text evidence="2">The sequence shown here is derived from an EMBL/GenBank/DDBJ whole genome shotgun (WGS) entry which is preliminary data.</text>
</comment>
<keyword evidence="1" id="KW-0732">Signal</keyword>
<sequence>PSHPLMMKHFFTFALVVSVLFTVEISSSKLQNATRIGKVFSIFQLVSFPNDPCIGSSSRNGTCFTSGTTAGTCAQGFGVCCTFTIACGASTSQNCTYLVQEATTNPAADPCMFTICKASSDICRIRLDFTTFSIAGPSVGTTSITAPIPDGNGGILGDCLTDSFSLTSPGSQASPVICGFNTGQHMIVDASALCHKATFDFSGTGTTRQFDIKGDSIARRFHLESLNTS</sequence>
<evidence type="ECO:0000256" key="1">
    <source>
        <dbReference type="SAM" id="SignalP"/>
    </source>
</evidence>
<dbReference type="PANTHER" id="PTHR33236:SF5">
    <property type="entry name" value="CUB DOMAIN-CONTAINING PROTEIN"/>
    <property type="match status" value="1"/>
</dbReference>
<accession>A0A553N9W8</accession>
<evidence type="ECO:0008006" key="4">
    <source>
        <dbReference type="Google" id="ProtNLM"/>
    </source>
</evidence>
<dbReference type="STRING" id="6832.A0A553N9W8"/>
<evidence type="ECO:0000313" key="3">
    <source>
        <dbReference type="Proteomes" id="UP000318571"/>
    </source>
</evidence>
<evidence type="ECO:0000313" key="2">
    <source>
        <dbReference type="EMBL" id="TRY62189.1"/>
    </source>
</evidence>
<dbReference type="Proteomes" id="UP000318571">
    <property type="component" value="Chromosome 8"/>
</dbReference>
<dbReference type="EMBL" id="VCGU01000459">
    <property type="protein sequence ID" value="TRY62189.1"/>
    <property type="molecule type" value="Genomic_DNA"/>
</dbReference>
<dbReference type="AlphaFoldDB" id="A0A553N9W8"/>
<feature type="chain" id="PRO_5021719702" description="CUB domain-containing protein" evidence="1">
    <location>
        <begin position="28"/>
        <end position="229"/>
    </location>
</feature>
<feature type="non-terminal residue" evidence="2">
    <location>
        <position position="1"/>
    </location>
</feature>
<dbReference type="PANTHER" id="PTHR33236">
    <property type="entry name" value="INTRAFLAGELLAR TRANSPORT PROTEIN 122 FAMILY PROTEIN-RELATED"/>
    <property type="match status" value="1"/>
</dbReference>
<protein>
    <recommendedName>
        <fullName evidence="4">CUB domain-containing protein</fullName>
    </recommendedName>
</protein>